<proteinExistence type="predicted"/>
<feature type="region of interest" description="Disordered" evidence="1">
    <location>
        <begin position="344"/>
        <end position="363"/>
    </location>
</feature>
<feature type="compositionally biased region" description="Polar residues" evidence="1">
    <location>
        <begin position="35"/>
        <end position="45"/>
    </location>
</feature>
<feature type="region of interest" description="Disordered" evidence="1">
    <location>
        <begin position="312"/>
        <end position="339"/>
    </location>
</feature>
<evidence type="ECO:0000313" key="3">
    <source>
        <dbReference type="Proteomes" id="UP001324427"/>
    </source>
</evidence>
<accession>A0AAV9J6D9</accession>
<feature type="region of interest" description="Disordered" evidence="1">
    <location>
        <begin position="369"/>
        <end position="424"/>
    </location>
</feature>
<reference evidence="2 3" key="1">
    <citation type="submission" date="2021-11" db="EMBL/GenBank/DDBJ databases">
        <title>Black yeast isolated from Biological Soil Crust.</title>
        <authorList>
            <person name="Kurbessoian T."/>
        </authorList>
    </citation>
    <scope>NUCLEOTIDE SEQUENCE [LARGE SCALE GENOMIC DNA]</scope>
    <source>
        <strain evidence="2 3">CCFEE 5522</strain>
    </source>
</reference>
<organism evidence="2 3">
    <name type="scientific">Oleoguttula mirabilis</name>
    <dbReference type="NCBI Taxonomy" id="1507867"/>
    <lineage>
        <taxon>Eukaryota</taxon>
        <taxon>Fungi</taxon>
        <taxon>Dikarya</taxon>
        <taxon>Ascomycota</taxon>
        <taxon>Pezizomycotina</taxon>
        <taxon>Dothideomycetes</taxon>
        <taxon>Dothideomycetidae</taxon>
        <taxon>Mycosphaerellales</taxon>
        <taxon>Teratosphaeriaceae</taxon>
        <taxon>Oleoguttula</taxon>
    </lineage>
</organism>
<protein>
    <recommendedName>
        <fullName evidence="4">Myb-like domain-containing protein</fullName>
    </recommendedName>
</protein>
<dbReference type="Proteomes" id="UP001324427">
    <property type="component" value="Unassembled WGS sequence"/>
</dbReference>
<dbReference type="EMBL" id="JAVFHQ010000067">
    <property type="protein sequence ID" value="KAK4540444.1"/>
    <property type="molecule type" value="Genomic_DNA"/>
</dbReference>
<evidence type="ECO:0008006" key="4">
    <source>
        <dbReference type="Google" id="ProtNLM"/>
    </source>
</evidence>
<feature type="region of interest" description="Disordered" evidence="1">
    <location>
        <begin position="1"/>
        <end position="66"/>
    </location>
</feature>
<gene>
    <name evidence="2" type="ORF">LTR36_009190</name>
</gene>
<keyword evidence="3" id="KW-1185">Reference proteome</keyword>
<evidence type="ECO:0000256" key="1">
    <source>
        <dbReference type="SAM" id="MobiDB-lite"/>
    </source>
</evidence>
<comment type="caution">
    <text evidence="2">The sequence shown here is derived from an EMBL/GenBank/DDBJ whole genome shotgun (WGS) entry which is preliminary data.</text>
</comment>
<dbReference type="AlphaFoldDB" id="A0AAV9J6D9"/>
<feature type="compositionally biased region" description="Basic and acidic residues" evidence="1">
    <location>
        <begin position="49"/>
        <end position="62"/>
    </location>
</feature>
<feature type="compositionally biased region" description="Basic and acidic residues" evidence="1">
    <location>
        <begin position="1"/>
        <end position="10"/>
    </location>
</feature>
<feature type="compositionally biased region" description="Low complexity" evidence="1">
    <location>
        <begin position="398"/>
        <end position="420"/>
    </location>
</feature>
<sequence>MDYPHRKPAPDEAMPVAADPEAQTYTEDDVRQEMGTGTCQGQQVEADNVDEHRSLELDDERGQYPQSVRMDAAAIYDAPFNKYPPKMDGIRELNLMREEYRARASAYHELEDVSMDRIDKVRMPPANGHSRLTPYAPDPSLGTPFDPAVALQRTVAIDDNRINLLLGPSMRSDNIHSTQARPDAMEEGESLQMPFGTGAHETVGPTKYSRQRGAKYKVFEKGISRYHKGLLAGAEKDGKLYRDGVVDSKGRPIDFEGYEYQHDPEGPDKDAFFGAQATIDGYKNQNKATSDSEADDPQVLVRTVVGKEKRFKAKKASALMEEERREWYHPASPDEPEDAIDEDVATTEGTARDPPASDNDDATTTAMALDGSEESPSTAAAQPQAEASEDDDGTESDTAPASTPPTASAMPSSSSTTSSSRPKTRYTLEEQLAVLQAYAQFPQHARNTGESVNIVAAFKAYGFDRDWHGIRKQYKSLADKKETIKGLKRQIAAAKS</sequence>
<evidence type="ECO:0000313" key="2">
    <source>
        <dbReference type="EMBL" id="KAK4540444.1"/>
    </source>
</evidence>
<name>A0AAV9J6D9_9PEZI</name>